<gene>
    <name evidence="13" type="ORF">QS95_08880</name>
</gene>
<reference evidence="13 14" key="1">
    <citation type="submission" date="2014-11" db="EMBL/GenBank/DDBJ databases">
        <title>Draft genome sequence of Pseudomonas fluorescens strains SF4c SF39a.</title>
        <authorList>
            <person name="Underwood G.E."/>
            <person name="Ly L.K."/>
            <person name="Bitzer A.S."/>
            <person name="Godino A."/>
            <person name="Bucci V."/>
            <person name="Fischer S."/>
            <person name="Silby M.W."/>
        </authorList>
    </citation>
    <scope>NUCLEOTIDE SEQUENCE [LARGE SCALE GENOMIC DNA]</scope>
    <source>
        <strain evidence="13 14">SF4c</strain>
    </source>
</reference>
<dbReference type="Pfam" id="PF25885">
    <property type="entry name" value="HH_EMRA"/>
    <property type="match status" value="1"/>
</dbReference>
<evidence type="ECO:0000256" key="1">
    <source>
        <dbReference type="ARBA" id="ARBA00004383"/>
    </source>
</evidence>
<dbReference type="Gene3D" id="1.10.287.470">
    <property type="entry name" value="Helix hairpin bin"/>
    <property type="match status" value="1"/>
</dbReference>
<feature type="domain" description="p-hydroxybenzoic acid efflux pump subunit AaeA-like beta-barrel" evidence="12">
    <location>
        <begin position="255"/>
        <end position="347"/>
    </location>
</feature>
<sequence>MATAENTQAQDNAQDTGNPRKRKVMLLVLAVVVALAGAGVWAYHEFIGRWSESTDDAYVNGNVVEITPLVTGTVVSIGADDGDLVHEGQVLINFDPNDAEVGLQSAKANLARTVRQVRGLYSNVDGMKAQVNAQQAEVQKAQDNFNRRKNLAAGGAISQEELSHARDDLTSAQNALANARQQLKTTSALVDDTVVSSHPDVMAAAAQLRQAYLTNARSTLIAPVTGYVAKRTVQLGQRVQPGTALMAVIPLDQLWIDANFKETQLRDMRIGQPVEIESDIYGSDVKFSGTIDSLGAGTGSAFALLPAQNATGNWIKIVQRVPVRIHVNAEELAKHPLRVGLSTNVEVNLHDQSGPVLAQQPPQKASFSTNVYDRQLAEADAMITQLIHDNSAAVSKTAQR</sequence>
<evidence type="ECO:0000256" key="10">
    <source>
        <dbReference type="SAM" id="Phobius"/>
    </source>
</evidence>
<accession>A0AAE2A9R9</accession>
<dbReference type="Proteomes" id="UP000031587">
    <property type="component" value="Unassembled WGS sequence"/>
</dbReference>
<comment type="caution">
    <text evidence="13">The sequence shown here is derived from an EMBL/GenBank/DDBJ whole genome shotgun (WGS) entry which is preliminary data.</text>
</comment>
<dbReference type="Gene3D" id="2.40.30.170">
    <property type="match status" value="1"/>
</dbReference>
<evidence type="ECO:0000259" key="11">
    <source>
        <dbReference type="Pfam" id="PF25885"/>
    </source>
</evidence>
<dbReference type="SUPFAM" id="SSF111369">
    <property type="entry name" value="HlyD-like secretion proteins"/>
    <property type="match status" value="2"/>
</dbReference>
<dbReference type="RefSeq" id="WP_039767481.1">
    <property type="nucleotide sequence ID" value="NZ_JTGH01000007.1"/>
</dbReference>
<comment type="similarity">
    <text evidence="2">Belongs to the membrane fusion protein (MFP) (TC 8.A.1) family.</text>
</comment>
<dbReference type="Pfam" id="PF25963">
    <property type="entry name" value="Beta-barrel_AAEA"/>
    <property type="match status" value="1"/>
</dbReference>
<dbReference type="FunFam" id="2.40.30.170:FF:000003">
    <property type="entry name" value="Multidrug resistance protein A"/>
    <property type="match status" value="1"/>
</dbReference>
<comment type="subcellular location">
    <subcellularLocation>
        <location evidence="1">Cell inner membrane</location>
        <topology evidence="1">Single-pass membrane protein</topology>
        <orientation evidence="1">Periplasmic side</orientation>
    </subcellularLocation>
</comment>
<dbReference type="PANTHER" id="PTHR30386:SF19">
    <property type="entry name" value="MULTIDRUG EXPORT PROTEIN EMRA-RELATED"/>
    <property type="match status" value="1"/>
</dbReference>
<evidence type="ECO:0000256" key="8">
    <source>
        <dbReference type="ARBA" id="ARBA00023136"/>
    </source>
</evidence>
<evidence type="ECO:0000256" key="4">
    <source>
        <dbReference type="ARBA" id="ARBA00022475"/>
    </source>
</evidence>
<dbReference type="InterPro" id="IPR050739">
    <property type="entry name" value="MFP"/>
</dbReference>
<dbReference type="GO" id="GO:1990961">
    <property type="term" value="P:xenobiotic detoxification by transmembrane export across the plasma membrane"/>
    <property type="evidence" value="ECO:0007669"/>
    <property type="project" value="UniProtKB-ARBA"/>
</dbReference>
<evidence type="ECO:0000256" key="7">
    <source>
        <dbReference type="ARBA" id="ARBA00022989"/>
    </source>
</evidence>
<feature type="domain" description="Multidrug export protein EmrA/FarA alpha-helical hairpin" evidence="11">
    <location>
        <begin position="98"/>
        <end position="217"/>
    </location>
</feature>
<evidence type="ECO:0000313" key="14">
    <source>
        <dbReference type="Proteomes" id="UP000031587"/>
    </source>
</evidence>
<dbReference type="GO" id="GO:0005886">
    <property type="term" value="C:plasma membrane"/>
    <property type="evidence" value="ECO:0007669"/>
    <property type="project" value="UniProtKB-SubCell"/>
</dbReference>
<keyword evidence="9" id="KW-0175">Coiled coil</keyword>
<evidence type="ECO:0000256" key="9">
    <source>
        <dbReference type="SAM" id="Coils"/>
    </source>
</evidence>
<dbReference type="EMBL" id="JTGH01000007">
    <property type="protein sequence ID" value="KIF61940.1"/>
    <property type="molecule type" value="Genomic_DNA"/>
</dbReference>
<dbReference type="AlphaFoldDB" id="A0AAE2A9R9"/>
<keyword evidence="3" id="KW-0813">Transport</keyword>
<dbReference type="InterPro" id="IPR058633">
    <property type="entry name" value="EmrA/FarA_HH"/>
</dbReference>
<keyword evidence="4" id="KW-1003">Cell membrane</keyword>
<proteinExistence type="inferred from homology"/>
<dbReference type="GO" id="GO:0015721">
    <property type="term" value="P:bile acid and bile salt transport"/>
    <property type="evidence" value="ECO:0007669"/>
    <property type="project" value="UniProtKB-ARBA"/>
</dbReference>
<evidence type="ECO:0000256" key="3">
    <source>
        <dbReference type="ARBA" id="ARBA00022448"/>
    </source>
</evidence>
<keyword evidence="6 10" id="KW-0812">Transmembrane</keyword>
<dbReference type="InterPro" id="IPR058634">
    <property type="entry name" value="AaeA-lik-b-barrel"/>
</dbReference>
<evidence type="ECO:0000259" key="12">
    <source>
        <dbReference type="Pfam" id="PF25963"/>
    </source>
</evidence>
<dbReference type="PANTHER" id="PTHR30386">
    <property type="entry name" value="MEMBRANE FUSION SUBUNIT OF EMRAB-TOLC MULTIDRUG EFFLUX PUMP"/>
    <property type="match status" value="1"/>
</dbReference>
<protein>
    <submittedName>
        <fullName evidence="13">Hemolysin D</fullName>
    </submittedName>
</protein>
<keyword evidence="8 10" id="KW-0472">Membrane</keyword>
<keyword evidence="7 10" id="KW-1133">Transmembrane helix</keyword>
<feature type="transmembrane region" description="Helical" evidence="10">
    <location>
        <begin position="24"/>
        <end position="43"/>
    </location>
</feature>
<organism evidence="13 14">
    <name type="scientific">Pseudomonas fluorescens</name>
    <dbReference type="NCBI Taxonomy" id="294"/>
    <lineage>
        <taxon>Bacteria</taxon>
        <taxon>Pseudomonadati</taxon>
        <taxon>Pseudomonadota</taxon>
        <taxon>Gammaproteobacteria</taxon>
        <taxon>Pseudomonadales</taxon>
        <taxon>Pseudomonadaceae</taxon>
        <taxon>Pseudomonas</taxon>
    </lineage>
</organism>
<feature type="coiled-coil region" evidence="9">
    <location>
        <begin position="124"/>
        <end position="189"/>
    </location>
</feature>
<keyword evidence="5" id="KW-0997">Cell inner membrane</keyword>
<name>A0AAE2A9R9_PSEFL</name>
<evidence type="ECO:0000256" key="5">
    <source>
        <dbReference type="ARBA" id="ARBA00022519"/>
    </source>
</evidence>
<evidence type="ECO:0000313" key="13">
    <source>
        <dbReference type="EMBL" id="KIF61940.1"/>
    </source>
</evidence>
<evidence type="ECO:0000256" key="6">
    <source>
        <dbReference type="ARBA" id="ARBA00022692"/>
    </source>
</evidence>
<evidence type="ECO:0000256" key="2">
    <source>
        <dbReference type="ARBA" id="ARBA00009477"/>
    </source>
</evidence>
<dbReference type="GO" id="GO:0046677">
    <property type="term" value="P:response to antibiotic"/>
    <property type="evidence" value="ECO:0007669"/>
    <property type="project" value="UniProtKB-ARBA"/>
</dbReference>